<dbReference type="EMBL" id="CADCXU010015897">
    <property type="protein sequence ID" value="CAB0005103.1"/>
    <property type="molecule type" value="Genomic_DNA"/>
</dbReference>
<evidence type="ECO:0000313" key="1">
    <source>
        <dbReference type="EMBL" id="CAB0005103.1"/>
    </source>
</evidence>
<gene>
    <name evidence="1" type="ORF">NTEN_LOCUS10580</name>
</gene>
<accession>A0A6H5GP17</accession>
<sequence length="247" mass="28871">MGVCRTVSRNSRQYWTLSYLIMTVFDNAGLCRRRTNNIGNIRQHRTISGFTRHYYTTLEGAYQKYGQYWTLTDNIEQHGTELDCIGRYRTISHDIRQYWIISDNMEPCWTISNRIRQYWTISEDKRSYWAILDHSGLHWTILDLIRSNWTLSDHTGPKKNILRQLPDSTNSNRRFYQHNSAHITSRLPLNVVEVVSFDTIFQHATLNGAVCLTWRENLDHSLSPSLACRRGTADSAGGENVAINLRR</sequence>
<evidence type="ECO:0000313" key="2">
    <source>
        <dbReference type="Proteomes" id="UP000479000"/>
    </source>
</evidence>
<reference evidence="1 2" key="1">
    <citation type="submission" date="2020-02" db="EMBL/GenBank/DDBJ databases">
        <authorList>
            <person name="Ferguson B K."/>
        </authorList>
    </citation>
    <scope>NUCLEOTIDE SEQUENCE [LARGE SCALE GENOMIC DNA]</scope>
</reference>
<dbReference type="Proteomes" id="UP000479000">
    <property type="component" value="Unassembled WGS sequence"/>
</dbReference>
<keyword evidence="2" id="KW-1185">Reference proteome</keyword>
<protein>
    <submittedName>
        <fullName evidence="1">Uncharacterized protein</fullName>
    </submittedName>
</protein>
<organism evidence="1 2">
    <name type="scientific">Nesidiocoris tenuis</name>
    <dbReference type="NCBI Taxonomy" id="355587"/>
    <lineage>
        <taxon>Eukaryota</taxon>
        <taxon>Metazoa</taxon>
        <taxon>Ecdysozoa</taxon>
        <taxon>Arthropoda</taxon>
        <taxon>Hexapoda</taxon>
        <taxon>Insecta</taxon>
        <taxon>Pterygota</taxon>
        <taxon>Neoptera</taxon>
        <taxon>Paraneoptera</taxon>
        <taxon>Hemiptera</taxon>
        <taxon>Heteroptera</taxon>
        <taxon>Panheteroptera</taxon>
        <taxon>Cimicomorpha</taxon>
        <taxon>Miridae</taxon>
        <taxon>Dicyphina</taxon>
        <taxon>Nesidiocoris</taxon>
    </lineage>
</organism>
<proteinExistence type="predicted"/>
<dbReference type="AlphaFoldDB" id="A0A6H5GP17"/>
<name>A0A6H5GP17_9HEMI</name>